<name>A0A7X3FX75_9BURK</name>
<dbReference type="EMBL" id="WSES01000002">
    <property type="protein sequence ID" value="MVW59618.1"/>
    <property type="molecule type" value="Genomic_DNA"/>
</dbReference>
<gene>
    <name evidence="5" type="ORF">GPY61_06720</name>
</gene>
<comment type="similarity">
    <text evidence="1">Belongs to the 'GDSL' lipolytic enzyme family.</text>
</comment>
<dbReference type="Proteomes" id="UP000443353">
    <property type="component" value="Unassembled WGS sequence"/>
</dbReference>
<accession>A0A7X3FX75</accession>
<organism evidence="5 6">
    <name type="scientific">Massilia cellulosiltytica</name>
    <dbReference type="NCBI Taxonomy" id="2683234"/>
    <lineage>
        <taxon>Bacteria</taxon>
        <taxon>Pseudomonadati</taxon>
        <taxon>Pseudomonadota</taxon>
        <taxon>Betaproteobacteria</taxon>
        <taxon>Burkholderiales</taxon>
        <taxon>Oxalobacteraceae</taxon>
        <taxon>Telluria group</taxon>
        <taxon>Massilia</taxon>
    </lineage>
</organism>
<evidence type="ECO:0000256" key="2">
    <source>
        <dbReference type="ARBA" id="ARBA00022801"/>
    </source>
</evidence>
<evidence type="ECO:0000256" key="1">
    <source>
        <dbReference type="ARBA" id="ARBA00008668"/>
    </source>
</evidence>
<dbReference type="GO" id="GO:0016788">
    <property type="term" value="F:hydrolase activity, acting on ester bonds"/>
    <property type="evidence" value="ECO:0007669"/>
    <property type="project" value="UniProtKB-ARBA"/>
</dbReference>
<evidence type="ECO:0000313" key="6">
    <source>
        <dbReference type="Proteomes" id="UP000443353"/>
    </source>
</evidence>
<comment type="caution">
    <text evidence="5">The sequence shown here is derived from an EMBL/GenBank/DDBJ whole genome shotgun (WGS) entry which is preliminary data.</text>
</comment>
<dbReference type="Pfam" id="PF13472">
    <property type="entry name" value="Lipase_GDSL_2"/>
    <property type="match status" value="1"/>
</dbReference>
<feature type="signal peptide" evidence="3">
    <location>
        <begin position="1"/>
        <end position="23"/>
    </location>
</feature>
<dbReference type="RefSeq" id="WP_056134941.1">
    <property type="nucleotide sequence ID" value="NZ_CP168562.1"/>
</dbReference>
<dbReference type="InterPro" id="IPR036514">
    <property type="entry name" value="SGNH_hydro_sf"/>
</dbReference>
<dbReference type="InterPro" id="IPR037459">
    <property type="entry name" value="RhgT-like"/>
</dbReference>
<feature type="domain" description="SGNH hydrolase-type esterase" evidence="4">
    <location>
        <begin position="35"/>
        <end position="184"/>
    </location>
</feature>
<reference evidence="5 6" key="1">
    <citation type="submission" date="2019-12" db="EMBL/GenBank/DDBJ databases">
        <authorList>
            <person name="Li C."/>
            <person name="Zhao J."/>
        </authorList>
    </citation>
    <scope>NUCLEOTIDE SEQUENCE [LARGE SCALE GENOMIC DNA]</scope>
    <source>
        <strain evidence="5 6">NEAU-DD11</strain>
    </source>
</reference>
<sequence length="259" mass="27530">MARRFLTLSVTIALVLCGGLSAAADLPKPIRVILVGDSTMASGSGYGDALCARFVAEAKCINLARGGRSTSTFRQEQRWAEVETLLRDGDAFSATYVLIQFGHNDQPGKGERSTDLVTGFGPNMSRYASETKALGGVPVLVSPLARRTFKGPYLKDTLGPWAEATRVAAAREKAAFLDLHADSIAALQAMGQKEADTLAVAPPEQEPVSSNPNGVEVVGAPKRAFDYTHVGAKGAEFFARMVQAELTAAIPSIKPYFKP</sequence>
<dbReference type="PANTHER" id="PTHR43695:SF1">
    <property type="entry name" value="RHAMNOGALACTURONAN ACETYLESTERASE"/>
    <property type="match status" value="1"/>
</dbReference>
<feature type="chain" id="PRO_5030886454" evidence="3">
    <location>
        <begin position="24"/>
        <end position="259"/>
    </location>
</feature>
<dbReference type="Gene3D" id="3.40.50.1110">
    <property type="entry name" value="SGNH hydrolase"/>
    <property type="match status" value="1"/>
</dbReference>
<keyword evidence="6" id="KW-1185">Reference proteome</keyword>
<evidence type="ECO:0000259" key="4">
    <source>
        <dbReference type="Pfam" id="PF13472"/>
    </source>
</evidence>
<keyword evidence="2 5" id="KW-0378">Hydrolase</keyword>
<proteinExistence type="inferred from homology"/>
<dbReference type="PANTHER" id="PTHR43695">
    <property type="entry name" value="PUTATIVE (AFU_ORTHOLOGUE AFUA_2G17250)-RELATED"/>
    <property type="match status" value="1"/>
</dbReference>
<evidence type="ECO:0000256" key="3">
    <source>
        <dbReference type="SAM" id="SignalP"/>
    </source>
</evidence>
<dbReference type="AlphaFoldDB" id="A0A7X3FX75"/>
<dbReference type="InterPro" id="IPR013830">
    <property type="entry name" value="SGNH_hydro"/>
</dbReference>
<evidence type="ECO:0000313" key="5">
    <source>
        <dbReference type="EMBL" id="MVW59618.1"/>
    </source>
</evidence>
<keyword evidence="3" id="KW-0732">Signal</keyword>
<protein>
    <submittedName>
        <fullName evidence="5">Hydrolase</fullName>
    </submittedName>
</protein>
<dbReference type="SUPFAM" id="SSF52266">
    <property type="entry name" value="SGNH hydrolase"/>
    <property type="match status" value="1"/>
</dbReference>
<dbReference type="CDD" id="cd01821">
    <property type="entry name" value="Rhamnogalacturan_acetylesterase_like"/>
    <property type="match status" value="1"/>
</dbReference>